<proteinExistence type="predicted"/>
<dbReference type="Proteomes" id="UP000000611">
    <property type="component" value="Chromosome"/>
</dbReference>
<sequence length="349" mass="40981">MDLLDLQKNEKSTNEGELMNNKYTLLGIKENIKIVIIIILISTFLLGIIFSKQNQVTRLLEEKLFTIDFKKTAKIETALEGTIIKAGTGWELKYNDIKLPIDEQRVNSMIQNLEKLEKNKLVSRNPKKHKELGINENPAFKFFDEQNNLLTEIFIGNPGEGDSRLSYIKGSDENVYLTNNIFLSYKGNSYNTFADTKLFNENNAKIESLSFKIANKSKKSEENSIQNDYRVYIKDGLYFINQKVLKQEKLLQIIQEFTTDGLEIDQNKINDYNLQYNIEIQWDNKSISNIDVYINKDEKNKDILMKRDNDVYYYTTNRWSFFDVFNLEKKIEQKDKESTEDHLEHNDHN</sequence>
<evidence type="ECO:0000313" key="4">
    <source>
        <dbReference type="Proteomes" id="UP000000611"/>
    </source>
</evidence>
<dbReference type="STRING" id="412419.BDU_755"/>
<organism evidence="3 4">
    <name type="scientific">Borrelia duttonii (strain Ly)</name>
    <dbReference type="NCBI Taxonomy" id="412419"/>
    <lineage>
        <taxon>Bacteria</taxon>
        <taxon>Pseudomonadati</taxon>
        <taxon>Spirochaetota</taxon>
        <taxon>Spirochaetia</taxon>
        <taxon>Spirochaetales</taxon>
        <taxon>Borreliaceae</taxon>
        <taxon>Borrelia</taxon>
    </lineage>
</organism>
<feature type="domain" description="DUF4340" evidence="2">
    <location>
        <begin position="95"/>
        <end position="275"/>
    </location>
</feature>
<accession>B5RMU3</accession>
<dbReference type="HOGENOM" id="CLU_838547_0_0_12"/>
<dbReference type="OrthoDB" id="350951at2"/>
<keyword evidence="1" id="KW-0472">Membrane</keyword>
<keyword evidence="1" id="KW-0812">Transmembrane</keyword>
<keyword evidence="1" id="KW-1133">Transmembrane helix</keyword>
<dbReference type="Pfam" id="PF14238">
    <property type="entry name" value="DUF4340"/>
    <property type="match status" value="1"/>
</dbReference>
<gene>
    <name evidence="3" type="ordered locus">BDU_755</name>
</gene>
<evidence type="ECO:0000259" key="2">
    <source>
        <dbReference type="Pfam" id="PF14238"/>
    </source>
</evidence>
<dbReference type="InterPro" id="IPR025641">
    <property type="entry name" value="DUF4340"/>
</dbReference>
<dbReference type="EMBL" id="CP000976">
    <property type="protein sequence ID" value="ACH93679.1"/>
    <property type="molecule type" value="Genomic_DNA"/>
</dbReference>
<name>B5RMU3_BORDL</name>
<evidence type="ECO:0000256" key="1">
    <source>
        <dbReference type="SAM" id="Phobius"/>
    </source>
</evidence>
<feature type="transmembrane region" description="Helical" evidence="1">
    <location>
        <begin position="32"/>
        <end position="50"/>
    </location>
</feature>
<dbReference type="AlphaFoldDB" id="B5RMU3"/>
<evidence type="ECO:0000313" key="3">
    <source>
        <dbReference type="EMBL" id="ACH93679.1"/>
    </source>
</evidence>
<keyword evidence="4" id="KW-1185">Reference proteome</keyword>
<dbReference type="KEGG" id="bdu:BDU_755"/>
<reference evidence="3 4" key="1">
    <citation type="journal article" date="2008" name="PLoS Genet.">
        <title>The genome of Borrelia recurrentis, the agent of deadly louse-borne relapsing fever, is a degraded subset of tick-borne Borrelia duttonii.</title>
        <authorList>
            <person name="Lescot M."/>
            <person name="Audic S."/>
            <person name="Robert C."/>
            <person name="Nguyen T.T."/>
            <person name="Blanc G."/>
            <person name="Cutler S.J."/>
            <person name="Wincker P."/>
            <person name="Couloux A."/>
            <person name="Claverie J.-M."/>
            <person name="Raoult D."/>
            <person name="Drancourt M."/>
        </authorList>
    </citation>
    <scope>NUCLEOTIDE SEQUENCE [LARGE SCALE GENOMIC DNA]</scope>
    <source>
        <strain evidence="3 4">Ly</strain>
    </source>
</reference>
<protein>
    <submittedName>
        <fullName evidence="3">Uncharacterized conserved protein</fullName>
    </submittedName>
</protein>